<evidence type="ECO:0000313" key="3">
    <source>
        <dbReference type="Proteomes" id="UP000553632"/>
    </source>
</evidence>
<protein>
    <submittedName>
        <fullName evidence="2">Uncharacterized protein</fullName>
    </submittedName>
</protein>
<dbReference type="EMBL" id="JABANO010018813">
    <property type="protein sequence ID" value="KAF4731222.1"/>
    <property type="molecule type" value="Genomic_DNA"/>
</dbReference>
<evidence type="ECO:0000256" key="1">
    <source>
        <dbReference type="SAM" id="MobiDB-lite"/>
    </source>
</evidence>
<organism evidence="2 3">
    <name type="scientific">Perkinsus olseni</name>
    <name type="common">Perkinsus atlanticus</name>
    <dbReference type="NCBI Taxonomy" id="32597"/>
    <lineage>
        <taxon>Eukaryota</taxon>
        <taxon>Sar</taxon>
        <taxon>Alveolata</taxon>
        <taxon>Perkinsozoa</taxon>
        <taxon>Perkinsea</taxon>
        <taxon>Perkinsida</taxon>
        <taxon>Perkinsidae</taxon>
        <taxon>Perkinsus</taxon>
    </lineage>
</organism>
<name>A0A7J6SF95_PEROL</name>
<keyword evidence="3" id="KW-1185">Reference proteome</keyword>
<evidence type="ECO:0000313" key="2">
    <source>
        <dbReference type="EMBL" id="KAF4731222.1"/>
    </source>
</evidence>
<reference evidence="2 3" key="1">
    <citation type="submission" date="2020-04" db="EMBL/GenBank/DDBJ databases">
        <title>Perkinsus olseni comparative genomics.</title>
        <authorList>
            <person name="Bogema D.R."/>
        </authorList>
    </citation>
    <scope>NUCLEOTIDE SEQUENCE [LARGE SCALE GENOMIC DNA]</scope>
    <source>
        <strain evidence="2 3">ATCC PRA-207</strain>
    </source>
</reference>
<dbReference type="AlphaFoldDB" id="A0A7J6SF95"/>
<proteinExistence type="predicted"/>
<gene>
    <name evidence="2" type="ORF">FOZ63_004604</name>
</gene>
<dbReference type="Proteomes" id="UP000553632">
    <property type="component" value="Unassembled WGS sequence"/>
</dbReference>
<sequence length="87" mass="8793">SRVEPPAESASSTAPADPPAAGASVSIARRDSGPSASASTLQTSPFVDHSVSLPGEEGVPAAAPRRQPRYKARREVAQQPDTSAGQG</sequence>
<accession>A0A7J6SF95</accession>
<feature type="compositionally biased region" description="Low complexity" evidence="1">
    <location>
        <begin position="1"/>
        <end position="26"/>
    </location>
</feature>
<feature type="region of interest" description="Disordered" evidence="1">
    <location>
        <begin position="1"/>
        <end position="87"/>
    </location>
</feature>
<feature type="non-terminal residue" evidence="2">
    <location>
        <position position="1"/>
    </location>
</feature>
<comment type="caution">
    <text evidence="2">The sequence shown here is derived from an EMBL/GenBank/DDBJ whole genome shotgun (WGS) entry which is preliminary data.</text>
</comment>
<feature type="compositionally biased region" description="Polar residues" evidence="1">
    <location>
        <begin position="34"/>
        <end position="45"/>
    </location>
</feature>